<dbReference type="GO" id="GO:0005975">
    <property type="term" value="P:carbohydrate metabolic process"/>
    <property type="evidence" value="ECO:0007669"/>
    <property type="project" value="InterPro"/>
</dbReference>
<dbReference type="SUPFAM" id="SSF48208">
    <property type="entry name" value="Six-hairpin glycosidases"/>
    <property type="match status" value="1"/>
</dbReference>
<keyword evidence="3" id="KW-1185">Reference proteome</keyword>
<evidence type="ECO:0008006" key="4">
    <source>
        <dbReference type="Google" id="ProtNLM"/>
    </source>
</evidence>
<dbReference type="EMBL" id="JAGSOH010000179">
    <property type="protein sequence ID" value="MBR7831050.1"/>
    <property type="molecule type" value="Genomic_DNA"/>
</dbReference>
<feature type="chain" id="PRO_5038799113" description="Glycosyl hydrolase family 76" evidence="1">
    <location>
        <begin position="28"/>
        <end position="415"/>
    </location>
</feature>
<dbReference type="AlphaFoldDB" id="A0A941EE60"/>
<evidence type="ECO:0000256" key="1">
    <source>
        <dbReference type="SAM" id="SignalP"/>
    </source>
</evidence>
<evidence type="ECO:0000313" key="3">
    <source>
        <dbReference type="Proteomes" id="UP000676325"/>
    </source>
</evidence>
<gene>
    <name evidence="2" type="ORF">KDK95_32395</name>
</gene>
<dbReference type="InterPro" id="IPR008928">
    <property type="entry name" value="6-hairpin_glycosidase_sf"/>
</dbReference>
<protein>
    <recommendedName>
        <fullName evidence="4">Glycosyl hydrolase family 76</fullName>
    </recommendedName>
</protein>
<dbReference type="RefSeq" id="WP_212522169.1">
    <property type="nucleotide sequence ID" value="NZ_JAGSOH010000179.1"/>
</dbReference>
<keyword evidence="1" id="KW-0732">Signal</keyword>
<comment type="caution">
    <text evidence="2">The sequence shown here is derived from an EMBL/GenBank/DDBJ whole genome shotgun (WGS) entry which is preliminary data.</text>
</comment>
<reference evidence="2" key="1">
    <citation type="submission" date="2021-04" db="EMBL/GenBank/DDBJ databases">
        <title>Genome based classification of Actinospica acidithermotolerans sp. nov., an actinobacterium isolated from an Indonesian hot spring.</title>
        <authorList>
            <person name="Kusuma A.B."/>
            <person name="Putra K.E."/>
            <person name="Nafisah S."/>
            <person name="Loh J."/>
            <person name="Nouioui I."/>
            <person name="Goodfellow M."/>
        </authorList>
    </citation>
    <scope>NUCLEOTIDE SEQUENCE</scope>
    <source>
        <strain evidence="2">MGRD01-02</strain>
    </source>
</reference>
<name>A0A941EE60_9ACTN</name>
<proteinExistence type="predicted"/>
<feature type="signal peptide" evidence="1">
    <location>
        <begin position="1"/>
        <end position="27"/>
    </location>
</feature>
<evidence type="ECO:0000313" key="2">
    <source>
        <dbReference type="EMBL" id="MBR7831050.1"/>
    </source>
</evidence>
<organism evidence="2 3">
    <name type="scientific">Actinospica acidithermotolerans</name>
    <dbReference type="NCBI Taxonomy" id="2828514"/>
    <lineage>
        <taxon>Bacteria</taxon>
        <taxon>Bacillati</taxon>
        <taxon>Actinomycetota</taxon>
        <taxon>Actinomycetes</taxon>
        <taxon>Catenulisporales</taxon>
        <taxon>Actinospicaceae</taxon>
        <taxon>Actinospica</taxon>
    </lineage>
</organism>
<accession>A0A941EE60</accession>
<dbReference type="Proteomes" id="UP000676325">
    <property type="component" value="Unassembled WGS sequence"/>
</dbReference>
<sequence length="415" mass="44054">MKPTRTMTGRRWAAAIAGLTTLCLAVAAVEAGAADATPPVSAAASITPTSTANGYKFLDQMMDKYATGSTVRLVQSYVWDSAMGEFTDAVTYDDALVIDAFLARGTSDDIARAEVIGNALLYVQAHDSSHDGRIRAAYAPKPLTSTSAIDATDPTSDVGNMAWVGQALVQLYAKTRVTAYLTGATAVANWIQNHAYDTRGAGGYTGGYDGSSKITWKSTEHNIDVYALFSMLATETGSSTWTTRASYAKTFVYAMWNSKASDFWVGTGTNGVSLNTDFLPEDVNTWSYLAFKDPAHAASVDWDIAHLAATNNGFTGVSFAACDRSKVWFEGTAHLADALAIRNGSGDTAKAQAYLNTLERSQTTALHNNGLAIVAASADNLSDCDSDDYYAAPHIGATAWYLMAGTASDPFLPLN</sequence>